<dbReference type="Proteomes" id="UP000053558">
    <property type="component" value="Unassembled WGS sequence"/>
</dbReference>
<feature type="region of interest" description="Disordered" evidence="1">
    <location>
        <begin position="157"/>
        <end position="177"/>
    </location>
</feature>
<proteinExistence type="predicted"/>
<evidence type="ECO:0008006" key="4">
    <source>
        <dbReference type="Google" id="ProtNLM"/>
    </source>
</evidence>
<evidence type="ECO:0000313" key="3">
    <source>
        <dbReference type="Proteomes" id="UP000053558"/>
    </source>
</evidence>
<comment type="caution">
    <text evidence="2">The sequence shown here is derived from an EMBL/GenBank/DDBJ whole genome shotgun (WGS) entry which is preliminary data.</text>
</comment>
<dbReference type="GeneID" id="19201334"/>
<keyword evidence="3" id="KW-1185">Reference proteome</keyword>
<evidence type="ECO:0000313" key="2">
    <source>
        <dbReference type="EMBL" id="EIW76630.1"/>
    </source>
</evidence>
<evidence type="ECO:0000256" key="1">
    <source>
        <dbReference type="SAM" id="MobiDB-lite"/>
    </source>
</evidence>
<organism evidence="2 3">
    <name type="scientific">Coniophora puteana (strain RWD-64-598)</name>
    <name type="common">Brown rot fungus</name>
    <dbReference type="NCBI Taxonomy" id="741705"/>
    <lineage>
        <taxon>Eukaryota</taxon>
        <taxon>Fungi</taxon>
        <taxon>Dikarya</taxon>
        <taxon>Basidiomycota</taxon>
        <taxon>Agaricomycotina</taxon>
        <taxon>Agaricomycetes</taxon>
        <taxon>Agaricomycetidae</taxon>
        <taxon>Boletales</taxon>
        <taxon>Coniophorineae</taxon>
        <taxon>Coniophoraceae</taxon>
        <taxon>Coniophora</taxon>
    </lineage>
</organism>
<sequence>MPPTRKSKARFECMHTACLLKAQPTYFSGSRDARVHIEGKHLALKRYRCLACAYATPDPSSIRRHCRSRHQYTRGQPVMWFEDIAGTQKDDWKHFYVKLAPLQNFGSPRNTFVFDMQDLFSGMPAQHGGRESTAPGNLAIAPTFHVQQPNAPLADTLVSSESSTSVNNLPWPAPSWL</sequence>
<dbReference type="EMBL" id="JH711585">
    <property type="protein sequence ID" value="EIW76630.1"/>
    <property type="molecule type" value="Genomic_DNA"/>
</dbReference>
<dbReference type="KEGG" id="cput:CONPUDRAFT_139381"/>
<gene>
    <name evidence="2" type="ORF">CONPUDRAFT_139381</name>
</gene>
<feature type="compositionally biased region" description="Polar residues" evidence="1">
    <location>
        <begin position="157"/>
        <end position="168"/>
    </location>
</feature>
<accession>A0A5M3MCQ4</accession>
<protein>
    <recommendedName>
        <fullName evidence="4">C2H2-type domain-containing protein</fullName>
    </recommendedName>
</protein>
<dbReference type="AlphaFoldDB" id="A0A5M3MCQ4"/>
<name>A0A5M3MCQ4_CONPW</name>
<dbReference type="RefSeq" id="XP_007773019.1">
    <property type="nucleotide sequence ID" value="XM_007774829.1"/>
</dbReference>
<reference evidence="3" key="1">
    <citation type="journal article" date="2012" name="Science">
        <title>The Paleozoic origin of enzymatic lignin decomposition reconstructed from 31 fungal genomes.</title>
        <authorList>
            <person name="Floudas D."/>
            <person name="Binder M."/>
            <person name="Riley R."/>
            <person name="Barry K."/>
            <person name="Blanchette R.A."/>
            <person name="Henrissat B."/>
            <person name="Martinez A.T."/>
            <person name="Otillar R."/>
            <person name="Spatafora J.W."/>
            <person name="Yadav J.S."/>
            <person name="Aerts A."/>
            <person name="Benoit I."/>
            <person name="Boyd A."/>
            <person name="Carlson A."/>
            <person name="Copeland A."/>
            <person name="Coutinho P.M."/>
            <person name="de Vries R.P."/>
            <person name="Ferreira P."/>
            <person name="Findley K."/>
            <person name="Foster B."/>
            <person name="Gaskell J."/>
            <person name="Glotzer D."/>
            <person name="Gorecki P."/>
            <person name="Heitman J."/>
            <person name="Hesse C."/>
            <person name="Hori C."/>
            <person name="Igarashi K."/>
            <person name="Jurgens J.A."/>
            <person name="Kallen N."/>
            <person name="Kersten P."/>
            <person name="Kohler A."/>
            <person name="Kuees U."/>
            <person name="Kumar T.K.A."/>
            <person name="Kuo A."/>
            <person name="LaButti K."/>
            <person name="Larrondo L.F."/>
            <person name="Lindquist E."/>
            <person name="Ling A."/>
            <person name="Lombard V."/>
            <person name="Lucas S."/>
            <person name="Lundell T."/>
            <person name="Martin R."/>
            <person name="McLaughlin D.J."/>
            <person name="Morgenstern I."/>
            <person name="Morin E."/>
            <person name="Murat C."/>
            <person name="Nagy L.G."/>
            <person name="Nolan M."/>
            <person name="Ohm R.A."/>
            <person name="Patyshakuliyeva A."/>
            <person name="Rokas A."/>
            <person name="Ruiz-Duenas F.J."/>
            <person name="Sabat G."/>
            <person name="Salamov A."/>
            <person name="Samejima M."/>
            <person name="Schmutz J."/>
            <person name="Slot J.C."/>
            <person name="St John F."/>
            <person name="Stenlid J."/>
            <person name="Sun H."/>
            <person name="Sun S."/>
            <person name="Syed K."/>
            <person name="Tsang A."/>
            <person name="Wiebenga A."/>
            <person name="Young D."/>
            <person name="Pisabarro A."/>
            <person name="Eastwood D.C."/>
            <person name="Martin F."/>
            <person name="Cullen D."/>
            <person name="Grigoriev I.V."/>
            <person name="Hibbett D.S."/>
        </authorList>
    </citation>
    <scope>NUCLEOTIDE SEQUENCE [LARGE SCALE GENOMIC DNA]</scope>
    <source>
        <strain evidence="3">RWD-64-598 SS2</strain>
    </source>
</reference>